<keyword evidence="3" id="KW-1185">Reference proteome</keyword>
<comment type="caution">
    <text evidence="2">The sequence shown here is derived from an EMBL/GenBank/DDBJ whole genome shotgun (WGS) entry which is preliminary data.</text>
</comment>
<evidence type="ECO:0000313" key="2">
    <source>
        <dbReference type="EMBL" id="KAJ1982844.1"/>
    </source>
</evidence>
<name>A0A9W8BB48_9FUNG</name>
<dbReference type="OrthoDB" id="5650219at2759"/>
<proteinExistence type="predicted"/>
<protein>
    <submittedName>
        <fullName evidence="2">Uncharacterized protein</fullName>
    </submittedName>
</protein>
<dbReference type="EMBL" id="JANBQB010000078">
    <property type="protein sequence ID" value="KAJ1982844.1"/>
    <property type="molecule type" value="Genomic_DNA"/>
</dbReference>
<feature type="region of interest" description="Disordered" evidence="1">
    <location>
        <begin position="314"/>
        <end position="501"/>
    </location>
</feature>
<feature type="region of interest" description="Disordered" evidence="1">
    <location>
        <begin position="118"/>
        <end position="244"/>
    </location>
</feature>
<accession>A0A9W8BB48</accession>
<reference evidence="2" key="1">
    <citation type="submission" date="2022-07" db="EMBL/GenBank/DDBJ databases">
        <title>Phylogenomic reconstructions and comparative analyses of Kickxellomycotina fungi.</title>
        <authorList>
            <person name="Reynolds N.K."/>
            <person name="Stajich J.E."/>
            <person name="Barry K."/>
            <person name="Grigoriev I.V."/>
            <person name="Crous P."/>
            <person name="Smith M.E."/>
        </authorList>
    </citation>
    <scope>NUCLEOTIDE SEQUENCE</scope>
    <source>
        <strain evidence="2">RSA 567</strain>
    </source>
</reference>
<dbReference type="AlphaFoldDB" id="A0A9W8BB48"/>
<organism evidence="2 3">
    <name type="scientific">Dimargaris verticillata</name>
    <dbReference type="NCBI Taxonomy" id="2761393"/>
    <lineage>
        <taxon>Eukaryota</taxon>
        <taxon>Fungi</taxon>
        <taxon>Fungi incertae sedis</taxon>
        <taxon>Zoopagomycota</taxon>
        <taxon>Kickxellomycotina</taxon>
        <taxon>Dimargaritomycetes</taxon>
        <taxon>Dimargaritales</taxon>
        <taxon>Dimargaritaceae</taxon>
        <taxon>Dimargaris</taxon>
    </lineage>
</organism>
<evidence type="ECO:0000313" key="3">
    <source>
        <dbReference type="Proteomes" id="UP001151582"/>
    </source>
</evidence>
<sequence length="501" mass="53076">MSDQTTLHSLADAANLVRDQTTTTAPTSSAAMLAPLTVGSEPNQRGIALPPISNLTLVSPAPSASGLPTDPAITHTTSGEGSLGNCLAHPPLPARAVARTVGHRKTHSMSILSIIENQQQQQVPSGGGAPRPPLTPTMDASPNPLVTSPRRHYRKHPSYADLRDHSRTTRPNLDAPASRMRQAHEPHHGSGPPPPLPSESGHPSNGVAGSMGSHRRHQSWSVGQNGCDQPWNRPDAQPGLPELPTGRYATAHHPYARMRYPPSRRDDGGYLPYPLPPGSHRPPEPPKLKHNATHAFIAYMIYLDQLRTGAVKSKRLPHHAHSQSDAGLPPPRGFAVRESSPGASAFREVGSFAHGGGHGRSKTISAFRSPGLAPLDPPPLPSHEQPLLPQHQHQPHQHPRAHVAAPPSRLGLGNHSLTSHHTRSVSHSGIGGGMYRGNGGGGLASRHSPTRTAGSARLPPIDDGGAPLSSEYSMASGYAPPTSSAYRSYESPLGHSRPPRP</sequence>
<evidence type="ECO:0000256" key="1">
    <source>
        <dbReference type="SAM" id="MobiDB-lite"/>
    </source>
</evidence>
<dbReference type="Proteomes" id="UP001151582">
    <property type="component" value="Unassembled WGS sequence"/>
</dbReference>
<feature type="compositionally biased region" description="Low complexity" evidence="1">
    <location>
        <begin position="382"/>
        <end position="392"/>
    </location>
</feature>
<gene>
    <name evidence="2" type="ORF">H4R34_001573</name>
</gene>
<feature type="compositionally biased region" description="Gly residues" evidence="1">
    <location>
        <begin position="429"/>
        <end position="443"/>
    </location>
</feature>